<protein>
    <recommendedName>
        <fullName evidence="3">HMA domain-containing protein</fullName>
    </recommendedName>
</protein>
<proteinExistence type="predicted"/>
<evidence type="ECO:0000313" key="1">
    <source>
        <dbReference type="EMBL" id="OXA84596.1"/>
    </source>
</evidence>
<dbReference type="OrthoDB" id="1036397at2"/>
<organism evidence="1 2">
    <name type="scientific">Flavobacterium hercynium</name>
    <dbReference type="NCBI Taxonomy" id="387094"/>
    <lineage>
        <taxon>Bacteria</taxon>
        <taxon>Pseudomonadati</taxon>
        <taxon>Bacteroidota</taxon>
        <taxon>Flavobacteriia</taxon>
        <taxon>Flavobacteriales</taxon>
        <taxon>Flavobacteriaceae</taxon>
        <taxon>Flavobacterium</taxon>
    </lineage>
</organism>
<accession>A0A226GT46</accession>
<comment type="caution">
    <text evidence="1">The sequence shown here is derived from an EMBL/GenBank/DDBJ whole genome shotgun (WGS) entry which is preliminary data.</text>
</comment>
<keyword evidence="2" id="KW-1185">Reference proteome</keyword>
<name>A0A226GT46_9FLAO</name>
<dbReference type="AlphaFoldDB" id="A0A226GT46"/>
<evidence type="ECO:0008006" key="3">
    <source>
        <dbReference type="Google" id="ProtNLM"/>
    </source>
</evidence>
<evidence type="ECO:0000313" key="2">
    <source>
        <dbReference type="Proteomes" id="UP000198345"/>
    </source>
</evidence>
<sequence length="69" mass="7876">MVYVFKTSVSAERQAERIIQKLSTLTPNSKCNFDLEDCDKILRVEGSEVTAEQIIAFLKSCNFECLELE</sequence>
<dbReference type="EMBL" id="MUGW01000058">
    <property type="protein sequence ID" value="OXA84596.1"/>
    <property type="molecule type" value="Genomic_DNA"/>
</dbReference>
<reference evidence="1 2" key="1">
    <citation type="submission" date="2016-11" db="EMBL/GenBank/DDBJ databases">
        <title>Whole genomes of Flavobacteriaceae.</title>
        <authorList>
            <person name="Stine C."/>
            <person name="Li C."/>
            <person name="Tadesse D."/>
        </authorList>
    </citation>
    <scope>NUCLEOTIDE SEQUENCE [LARGE SCALE GENOMIC DNA]</scope>
    <source>
        <strain evidence="1 2">DSM 18292</strain>
    </source>
</reference>
<gene>
    <name evidence="1" type="ORF">B0A66_20800</name>
</gene>
<dbReference type="Proteomes" id="UP000198345">
    <property type="component" value="Unassembled WGS sequence"/>
</dbReference>